<dbReference type="EMBL" id="JAJKFW010000022">
    <property type="protein sequence ID" value="MCC9642794.1"/>
    <property type="molecule type" value="Genomic_DNA"/>
</dbReference>
<feature type="region of interest" description="Disordered" evidence="1">
    <location>
        <begin position="169"/>
        <end position="192"/>
    </location>
</feature>
<accession>A0ABS8NGW1</accession>
<organism evidence="2 3">
    <name type="scientific">Rhodopirellula halodulae</name>
    <dbReference type="NCBI Taxonomy" id="2894198"/>
    <lineage>
        <taxon>Bacteria</taxon>
        <taxon>Pseudomonadati</taxon>
        <taxon>Planctomycetota</taxon>
        <taxon>Planctomycetia</taxon>
        <taxon>Pirellulales</taxon>
        <taxon>Pirellulaceae</taxon>
        <taxon>Rhodopirellula</taxon>
    </lineage>
</organism>
<evidence type="ECO:0000313" key="2">
    <source>
        <dbReference type="EMBL" id="MCC9642794.1"/>
    </source>
</evidence>
<evidence type="ECO:0000313" key="3">
    <source>
        <dbReference type="Proteomes" id="UP001430306"/>
    </source>
</evidence>
<protein>
    <submittedName>
        <fullName evidence="2">Uncharacterized protein</fullName>
    </submittedName>
</protein>
<evidence type="ECO:0000256" key="1">
    <source>
        <dbReference type="SAM" id="MobiDB-lite"/>
    </source>
</evidence>
<keyword evidence="3" id="KW-1185">Reference proteome</keyword>
<reference evidence="2" key="1">
    <citation type="submission" date="2021-11" db="EMBL/GenBank/DDBJ databases">
        <title>Genome sequence.</title>
        <authorList>
            <person name="Sun Q."/>
        </authorList>
    </citation>
    <scope>NUCLEOTIDE SEQUENCE</scope>
    <source>
        <strain evidence="2">JC740</strain>
    </source>
</reference>
<dbReference type="Proteomes" id="UP001430306">
    <property type="component" value="Unassembled WGS sequence"/>
</dbReference>
<proteinExistence type="predicted"/>
<feature type="compositionally biased region" description="Polar residues" evidence="1">
    <location>
        <begin position="172"/>
        <end position="186"/>
    </location>
</feature>
<name>A0ABS8NGW1_9BACT</name>
<comment type="caution">
    <text evidence="2">The sequence shown here is derived from an EMBL/GenBank/DDBJ whole genome shotgun (WGS) entry which is preliminary data.</text>
</comment>
<dbReference type="RefSeq" id="WP_230273741.1">
    <property type="nucleotide sequence ID" value="NZ_JAJKFW010000022.1"/>
</dbReference>
<gene>
    <name evidence="2" type="ORF">LOC71_10955</name>
</gene>
<sequence length="230" mass="25668">MNWLLHQWIVAGLVSSAARFVPIPFVDDVIQDQCRRYVVARTLEAHARSDLKKELRAYHSSDAGCVAGCLGMLAKAPLKLILFPIRKIVALFTSVRGVPLEVIRTILLGRTLDRMLRDEVLGKTVSTQQVLAMRESFNIAFAKMDFRVARAAMSDALANVQGWKESAKDMATSLSGDQSQTPSEDQLQGDKAINASAERVEEALRQPELVKLFAEFDQRFDEAYQDRSIA</sequence>